<evidence type="ECO:0000256" key="1">
    <source>
        <dbReference type="ARBA" id="ARBA00022468"/>
    </source>
</evidence>
<dbReference type="GO" id="GO:0005524">
    <property type="term" value="F:ATP binding"/>
    <property type="evidence" value="ECO:0007669"/>
    <property type="project" value="InterPro"/>
</dbReference>
<dbReference type="Gene3D" id="1.10.510.10">
    <property type="entry name" value="Transferase(Phosphotransferase) domain 1"/>
    <property type="match status" value="1"/>
</dbReference>
<dbReference type="GO" id="GO:0007165">
    <property type="term" value="P:signal transduction"/>
    <property type="evidence" value="ECO:0007669"/>
    <property type="project" value="InterPro"/>
</dbReference>
<dbReference type="Pfam" id="PF00620">
    <property type="entry name" value="RhoGAP"/>
    <property type="match status" value="1"/>
</dbReference>
<dbReference type="Pfam" id="PF00069">
    <property type="entry name" value="Pkinase"/>
    <property type="match status" value="1"/>
</dbReference>
<dbReference type="PROSITE" id="PS00108">
    <property type="entry name" value="PROTEIN_KINASE_ST"/>
    <property type="match status" value="1"/>
</dbReference>
<keyword evidence="1" id="KW-0343">GTPase activation</keyword>
<feature type="region of interest" description="Disordered" evidence="2">
    <location>
        <begin position="319"/>
        <end position="349"/>
    </location>
</feature>
<evidence type="ECO:0000313" key="5">
    <source>
        <dbReference type="EMBL" id="KAJ5371186.1"/>
    </source>
</evidence>
<dbReference type="Proteomes" id="UP001147782">
    <property type="component" value="Unassembled WGS sequence"/>
</dbReference>
<evidence type="ECO:0000313" key="6">
    <source>
        <dbReference type="Proteomes" id="UP001147782"/>
    </source>
</evidence>
<feature type="compositionally biased region" description="Polar residues" evidence="2">
    <location>
        <begin position="409"/>
        <end position="440"/>
    </location>
</feature>
<dbReference type="InterPro" id="IPR000719">
    <property type="entry name" value="Prot_kinase_dom"/>
</dbReference>
<comment type="caution">
    <text evidence="5">The sequence shown here is derived from an EMBL/GenBank/DDBJ whole genome shotgun (WGS) entry which is preliminary data.</text>
</comment>
<accession>A0A9W9V9G0</accession>
<dbReference type="Gene3D" id="1.10.555.10">
    <property type="entry name" value="Rho GTPase activation protein"/>
    <property type="match status" value="1"/>
</dbReference>
<dbReference type="SUPFAM" id="SSF48350">
    <property type="entry name" value="GTPase activation domain, GAP"/>
    <property type="match status" value="1"/>
</dbReference>
<reference evidence="5" key="1">
    <citation type="submission" date="2022-11" db="EMBL/GenBank/DDBJ databases">
        <authorList>
            <person name="Petersen C."/>
        </authorList>
    </citation>
    <scope>NUCLEOTIDE SEQUENCE</scope>
    <source>
        <strain evidence="5">IBT 29864</strain>
    </source>
</reference>
<proteinExistence type="predicted"/>
<evidence type="ECO:0000259" key="3">
    <source>
        <dbReference type="PROSITE" id="PS50011"/>
    </source>
</evidence>
<gene>
    <name evidence="5" type="ORF">N7496_007278</name>
</gene>
<keyword evidence="6" id="KW-1185">Reference proteome</keyword>
<name>A0A9W9V9G0_9EURO</name>
<feature type="domain" description="Protein kinase" evidence="3">
    <location>
        <begin position="47"/>
        <end position="314"/>
    </location>
</feature>
<dbReference type="InterPro" id="IPR051025">
    <property type="entry name" value="RhoGAP"/>
</dbReference>
<protein>
    <recommendedName>
        <fullName evidence="7">Protein kinase domain-containing protein</fullName>
    </recommendedName>
</protein>
<dbReference type="EMBL" id="JAPZBS010000005">
    <property type="protein sequence ID" value="KAJ5371186.1"/>
    <property type="molecule type" value="Genomic_DNA"/>
</dbReference>
<dbReference type="RefSeq" id="XP_056555620.1">
    <property type="nucleotide sequence ID" value="XM_056700207.1"/>
</dbReference>
<dbReference type="PROSITE" id="PS50238">
    <property type="entry name" value="RHOGAP"/>
    <property type="match status" value="1"/>
</dbReference>
<sequence>MARVSDLIRDSKLETSFHPDCSVETVHTYQESDLTSRRRVVARSEHWKRLSKIGGGAYGSVWLEKCIRDSHQRSVQALRAVKQIDLDTRYGPIDYNRELEAIAKFSHSRYVRCFVRSFGWYEAPDQLFIAMEYLELGDLYQYLYDKPPLSEVEAKEIAFQILEGLGMMHENDFAHRDLKPGNILIKARPPDEWWIKIADFGISKRIEDGHGQASTLRGTPGYVAPELYRFIERGSPYATDIWATGEILFEILVKKRAFAHLGLLSSYAREEKFPSEQLVNAGVSQQGVDFVSLLMKAQPEDRLTAKAALSHEWLEKAPALASESPDSGGYSVPETPDSTPVPDSKSTSVETMTEEFASWDTEELSQQIILPPKADNAATTVLLNYNQTAARSSNTLNTHKADDTMASLDYSQSNSKSSTALNKPQNISRKPVATDQQPVRSSLSSSPPPGVTIFDSERKVRASPETPSKQSLASWWKRFRQTAEIKEEAPRGVFRVPLNDSIRYAHVPLSVTTEEGESIITGYVPIIIAMCGMFLKTNATETKNIFKVNGSGSKITELQSLFDCPPSYGRGIKWSDYSVHDVANLLTRYLRTLPEPVIPVVFYESFHEPLRMLSLARDIQERGGESPVHKLIIEAYRKLIDVLPPDNKQLLLYMLDFLAVFASKAEKNGMPADHLVGVFHHAFLRPLTPFEGFESTTENVLTFLIENQDHFAVNLRRVTSYKQP</sequence>
<dbReference type="GO" id="GO:0060237">
    <property type="term" value="P:regulation of fungal-type cell wall organization"/>
    <property type="evidence" value="ECO:0007669"/>
    <property type="project" value="TreeGrafter"/>
</dbReference>
<organism evidence="5 6">
    <name type="scientific">Penicillium cataractarum</name>
    <dbReference type="NCBI Taxonomy" id="2100454"/>
    <lineage>
        <taxon>Eukaryota</taxon>
        <taxon>Fungi</taxon>
        <taxon>Dikarya</taxon>
        <taxon>Ascomycota</taxon>
        <taxon>Pezizomycotina</taxon>
        <taxon>Eurotiomycetes</taxon>
        <taxon>Eurotiomycetidae</taxon>
        <taxon>Eurotiales</taxon>
        <taxon>Aspergillaceae</taxon>
        <taxon>Penicillium</taxon>
    </lineage>
</organism>
<dbReference type="PANTHER" id="PTHR15228">
    <property type="entry name" value="SPERMATHECAL PHYSIOLOGY VARIANT"/>
    <property type="match status" value="1"/>
</dbReference>
<dbReference type="AlphaFoldDB" id="A0A9W9V9G0"/>
<dbReference type="GO" id="GO:0005096">
    <property type="term" value="F:GTPase activator activity"/>
    <property type="evidence" value="ECO:0007669"/>
    <property type="project" value="UniProtKB-KW"/>
</dbReference>
<dbReference type="SUPFAM" id="SSF56112">
    <property type="entry name" value="Protein kinase-like (PK-like)"/>
    <property type="match status" value="1"/>
</dbReference>
<dbReference type="InterPro" id="IPR011009">
    <property type="entry name" value="Kinase-like_dom_sf"/>
</dbReference>
<feature type="domain" description="Rho-GAP" evidence="4">
    <location>
        <begin position="507"/>
        <end position="712"/>
    </location>
</feature>
<dbReference type="OrthoDB" id="10252171at2759"/>
<dbReference type="GO" id="GO:0005938">
    <property type="term" value="C:cell cortex"/>
    <property type="evidence" value="ECO:0007669"/>
    <property type="project" value="TreeGrafter"/>
</dbReference>
<feature type="region of interest" description="Disordered" evidence="2">
    <location>
        <begin position="409"/>
        <end position="467"/>
    </location>
</feature>
<dbReference type="InterPro" id="IPR000198">
    <property type="entry name" value="RhoGAP_dom"/>
</dbReference>
<dbReference type="InterPro" id="IPR008271">
    <property type="entry name" value="Ser/Thr_kinase_AS"/>
</dbReference>
<dbReference type="InterPro" id="IPR008936">
    <property type="entry name" value="Rho_GTPase_activation_prot"/>
</dbReference>
<evidence type="ECO:0000256" key="2">
    <source>
        <dbReference type="SAM" id="MobiDB-lite"/>
    </source>
</evidence>
<dbReference type="GO" id="GO:0004672">
    <property type="term" value="F:protein kinase activity"/>
    <property type="evidence" value="ECO:0007669"/>
    <property type="project" value="InterPro"/>
</dbReference>
<evidence type="ECO:0000259" key="4">
    <source>
        <dbReference type="PROSITE" id="PS50238"/>
    </source>
</evidence>
<evidence type="ECO:0008006" key="7">
    <source>
        <dbReference type="Google" id="ProtNLM"/>
    </source>
</evidence>
<dbReference type="PANTHER" id="PTHR15228:SF25">
    <property type="entry name" value="F-BAR DOMAIN-CONTAINING PROTEIN"/>
    <property type="match status" value="1"/>
</dbReference>
<dbReference type="SMART" id="SM00220">
    <property type="entry name" value="S_TKc"/>
    <property type="match status" value="1"/>
</dbReference>
<dbReference type="GeneID" id="81439386"/>
<dbReference type="PROSITE" id="PS50011">
    <property type="entry name" value="PROTEIN_KINASE_DOM"/>
    <property type="match status" value="1"/>
</dbReference>
<dbReference type="SMART" id="SM00324">
    <property type="entry name" value="RhoGAP"/>
    <property type="match status" value="1"/>
</dbReference>
<reference evidence="5" key="2">
    <citation type="journal article" date="2023" name="IMA Fungus">
        <title>Comparative genomic study of the Penicillium genus elucidates a diverse pangenome and 15 lateral gene transfer events.</title>
        <authorList>
            <person name="Petersen C."/>
            <person name="Sorensen T."/>
            <person name="Nielsen M.R."/>
            <person name="Sondergaard T.E."/>
            <person name="Sorensen J.L."/>
            <person name="Fitzpatrick D.A."/>
            <person name="Frisvad J.C."/>
            <person name="Nielsen K.L."/>
        </authorList>
    </citation>
    <scope>NUCLEOTIDE SEQUENCE</scope>
    <source>
        <strain evidence="5">IBT 29864</strain>
    </source>
</reference>